<evidence type="ECO:0000313" key="3">
    <source>
        <dbReference type="Proteomes" id="UP000294682"/>
    </source>
</evidence>
<organism evidence="2 3">
    <name type="scientific">Harryflintia acetispora</name>
    <dbReference type="NCBI Taxonomy" id="1849041"/>
    <lineage>
        <taxon>Bacteria</taxon>
        <taxon>Bacillati</taxon>
        <taxon>Bacillota</taxon>
        <taxon>Clostridia</taxon>
        <taxon>Eubacteriales</taxon>
        <taxon>Oscillospiraceae</taxon>
        <taxon>Harryflintia</taxon>
    </lineage>
</organism>
<evidence type="ECO:0008006" key="4">
    <source>
        <dbReference type="Google" id="ProtNLM"/>
    </source>
</evidence>
<evidence type="ECO:0000256" key="1">
    <source>
        <dbReference type="SAM" id="SignalP"/>
    </source>
</evidence>
<dbReference type="EMBL" id="SLUK01000003">
    <property type="protein sequence ID" value="TCL44131.1"/>
    <property type="molecule type" value="Genomic_DNA"/>
</dbReference>
<evidence type="ECO:0000313" key="2">
    <source>
        <dbReference type="EMBL" id="TCL44131.1"/>
    </source>
</evidence>
<name>A0A9X8UK56_9FIRM</name>
<dbReference type="PROSITE" id="PS51257">
    <property type="entry name" value="PROKAR_LIPOPROTEIN"/>
    <property type="match status" value="1"/>
</dbReference>
<keyword evidence="3" id="KW-1185">Reference proteome</keyword>
<gene>
    <name evidence="2" type="ORF">EDD78_103169</name>
</gene>
<feature type="signal peptide" evidence="1">
    <location>
        <begin position="1"/>
        <end position="18"/>
    </location>
</feature>
<dbReference type="RefSeq" id="WP_132084233.1">
    <property type="nucleotide sequence ID" value="NZ_SLUK01000003.1"/>
</dbReference>
<proteinExistence type="predicted"/>
<keyword evidence="1" id="KW-0732">Signal</keyword>
<sequence>MKKTICLLLCAAFALFGAGCSDKGSNPVSISFPAYQEGQNESNAQIYGTAPFIAALSLPGGWETRLPEEQDREGAGPFYTKVDFYRDGRYMGFIGFNTFTPVEGEVPREDYYKTVYPELRLGSLCQWEPYQPVKSDETGEAAVCTVSYKDPQEIDKHPGALAEVPVVEVPGVLCYDKELKVYVGIQFAEDSLTDEQARQVAMSLELQAAP</sequence>
<feature type="chain" id="PRO_5040816481" description="Lipoprotein" evidence="1">
    <location>
        <begin position="19"/>
        <end position="210"/>
    </location>
</feature>
<protein>
    <recommendedName>
        <fullName evidence="4">Lipoprotein</fullName>
    </recommendedName>
</protein>
<reference evidence="2 3" key="1">
    <citation type="submission" date="2019-03" db="EMBL/GenBank/DDBJ databases">
        <title>Genomic Encyclopedia of Type Strains, Phase IV (KMG-IV): sequencing the most valuable type-strain genomes for metagenomic binning, comparative biology and taxonomic classification.</title>
        <authorList>
            <person name="Goeker M."/>
        </authorList>
    </citation>
    <scope>NUCLEOTIDE SEQUENCE [LARGE SCALE GENOMIC DNA]</scope>
    <source>
        <strain evidence="2 3">DSM 100433</strain>
    </source>
</reference>
<comment type="caution">
    <text evidence="2">The sequence shown here is derived from an EMBL/GenBank/DDBJ whole genome shotgun (WGS) entry which is preliminary data.</text>
</comment>
<dbReference type="AlphaFoldDB" id="A0A9X8UK56"/>
<accession>A0A9X8UK56</accession>
<dbReference type="Proteomes" id="UP000294682">
    <property type="component" value="Unassembled WGS sequence"/>
</dbReference>